<evidence type="ECO:0000256" key="1">
    <source>
        <dbReference type="ARBA" id="ARBA00004651"/>
    </source>
</evidence>
<keyword evidence="14" id="KW-0573">Peptidoglycan synthesis</keyword>
<evidence type="ECO:0000256" key="2">
    <source>
        <dbReference type="ARBA" id="ARBA00010621"/>
    </source>
</evidence>
<dbReference type="PANTHER" id="PTHR30622">
    <property type="entry name" value="UNDECAPRENYL-DIPHOSPHATASE"/>
    <property type="match status" value="1"/>
</dbReference>
<keyword evidence="6 14" id="KW-0812">Transmembrane</keyword>
<reference evidence="16" key="1">
    <citation type="submission" date="2023-09" db="EMBL/GenBank/DDBJ databases">
        <authorList>
            <person name="Li S."/>
            <person name="Li X."/>
            <person name="Zhang C."/>
            <person name="Zhao Z."/>
        </authorList>
    </citation>
    <scope>NUCLEOTIDE SEQUENCE [LARGE SCALE GENOMIC DNA]</scope>
    <source>
        <strain evidence="16">SQ149</strain>
    </source>
</reference>
<keyword evidence="14" id="KW-0133">Cell shape</keyword>
<evidence type="ECO:0000256" key="5">
    <source>
        <dbReference type="ARBA" id="ARBA00022475"/>
    </source>
</evidence>
<dbReference type="EC" id="3.6.1.27" evidence="3 14"/>
<evidence type="ECO:0000256" key="13">
    <source>
        <dbReference type="ARBA" id="ARBA00047594"/>
    </source>
</evidence>
<comment type="similarity">
    <text evidence="2 14">Belongs to the UppP family.</text>
</comment>
<keyword evidence="7 14" id="KW-0378">Hydrolase</keyword>
<keyword evidence="14" id="KW-0961">Cell wall biogenesis/degradation</keyword>
<evidence type="ECO:0000256" key="6">
    <source>
        <dbReference type="ARBA" id="ARBA00022692"/>
    </source>
</evidence>
<dbReference type="PANTHER" id="PTHR30622:SF4">
    <property type="entry name" value="UNDECAPRENYL-DIPHOSPHATASE"/>
    <property type="match status" value="1"/>
</dbReference>
<feature type="transmembrane region" description="Helical" evidence="14">
    <location>
        <begin position="84"/>
        <end position="102"/>
    </location>
</feature>
<evidence type="ECO:0000256" key="4">
    <source>
        <dbReference type="ARBA" id="ARBA00021581"/>
    </source>
</evidence>
<keyword evidence="9 14" id="KW-0472">Membrane</keyword>
<dbReference type="HAMAP" id="MF_01006">
    <property type="entry name" value="Undec_diphosphatase"/>
    <property type="match status" value="1"/>
</dbReference>
<evidence type="ECO:0000256" key="8">
    <source>
        <dbReference type="ARBA" id="ARBA00022989"/>
    </source>
</evidence>
<keyword evidence="16" id="KW-1185">Reference proteome</keyword>
<keyword evidence="10 14" id="KW-0046">Antibiotic resistance</keyword>
<feature type="transmembrane region" description="Helical" evidence="14">
    <location>
        <begin position="40"/>
        <end position="59"/>
    </location>
</feature>
<protein>
    <recommendedName>
        <fullName evidence="4 14">Undecaprenyl-diphosphatase</fullName>
        <ecNumber evidence="3 14">3.6.1.27</ecNumber>
    </recommendedName>
    <alternativeName>
        <fullName evidence="12 14">Bacitracin resistance protein</fullName>
    </alternativeName>
    <alternativeName>
        <fullName evidence="11 14">Undecaprenyl pyrophosphate phosphatase</fullName>
    </alternativeName>
</protein>
<evidence type="ECO:0000256" key="14">
    <source>
        <dbReference type="HAMAP-Rule" id="MF_01006"/>
    </source>
</evidence>
<dbReference type="GO" id="GO:0050380">
    <property type="term" value="F:undecaprenyl-diphosphatase activity"/>
    <property type="evidence" value="ECO:0007669"/>
    <property type="project" value="UniProtKB-EC"/>
</dbReference>
<keyword evidence="8 14" id="KW-1133">Transmembrane helix</keyword>
<evidence type="ECO:0000256" key="7">
    <source>
        <dbReference type="ARBA" id="ARBA00022801"/>
    </source>
</evidence>
<dbReference type="NCBIfam" id="NF001393">
    <property type="entry name" value="PRK00281.2-4"/>
    <property type="match status" value="1"/>
</dbReference>
<comment type="function">
    <text evidence="14">Catalyzes the dephosphorylation of undecaprenyl diphosphate (UPP). Confers resistance to bacitracin.</text>
</comment>
<evidence type="ECO:0000256" key="9">
    <source>
        <dbReference type="ARBA" id="ARBA00023136"/>
    </source>
</evidence>
<evidence type="ECO:0000313" key="16">
    <source>
        <dbReference type="Proteomes" id="UP001258994"/>
    </source>
</evidence>
<evidence type="ECO:0000256" key="3">
    <source>
        <dbReference type="ARBA" id="ARBA00012374"/>
    </source>
</evidence>
<comment type="miscellaneous">
    <text evidence="14">Bacitracin is thought to be involved in the inhibition of peptidoglycan synthesis by sequestering undecaprenyl diphosphate, thereby reducing the pool of lipid carrier available.</text>
</comment>
<name>A0ABY9TWI0_9GAMM</name>
<evidence type="ECO:0000256" key="11">
    <source>
        <dbReference type="ARBA" id="ARBA00032707"/>
    </source>
</evidence>
<sequence>MSTIEIIILALIQGLTEFLPISSSAHLILPSQLLGWADQGLAFDVAVHVGTLLAVILYFRKDVSAMFFAWTNSIVKKEHNGESALAWWILFATIPAGLFGLFGKDFIEDHLRSAAVIAITTIVFGLLLGYVDIKGKQTKEIKSLGIKGAMYIGLAQAVALIPGTSRSGITMTMGLMLGLTRDAAARFSFLLSIPAIAMAGSYLTLKLVLEANGVDWQAIAFGSVVAFFSAYACIHYFLILLDKLGMMPFVIYRLLLGAFLIWFVI</sequence>
<feature type="transmembrane region" description="Helical" evidence="14">
    <location>
        <begin position="114"/>
        <end position="132"/>
    </location>
</feature>
<comment type="catalytic activity">
    <reaction evidence="13 14">
        <text>di-trans,octa-cis-undecaprenyl diphosphate + H2O = di-trans,octa-cis-undecaprenyl phosphate + phosphate + H(+)</text>
        <dbReference type="Rhea" id="RHEA:28094"/>
        <dbReference type="ChEBI" id="CHEBI:15377"/>
        <dbReference type="ChEBI" id="CHEBI:15378"/>
        <dbReference type="ChEBI" id="CHEBI:43474"/>
        <dbReference type="ChEBI" id="CHEBI:58405"/>
        <dbReference type="ChEBI" id="CHEBI:60392"/>
        <dbReference type="EC" id="3.6.1.27"/>
    </reaction>
</comment>
<evidence type="ECO:0000256" key="10">
    <source>
        <dbReference type="ARBA" id="ARBA00023251"/>
    </source>
</evidence>
<dbReference type="EMBL" id="CP134145">
    <property type="protein sequence ID" value="WNC73113.1"/>
    <property type="molecule type" value="Genomic_DNA"/>
</dbReference>
<organism evidence="15 16">
    <name type="scientific">Thalassotalea psychrophila</name>
    <dbReference type="NCBI Taxonomy" id="3065647"/>
    <lineage>
        <taxon>Bacteria</taxon>
        <taxon>Pseudomonadati</taxon>
        <taxon>Pseudomonadota</taxon>
        <taxon>Gammaproteobacteria</taxon>
        <taxon>Alteromonadales</taxon>
        <taxon>Colwelliaceae</taxon>
        <taxon>Thalassotalea</taxon>
    </lineage>
</organism>
<dbReference type="InterPro" id="IPR003824">
    <property type="entry name" value="UppP"/>
</dbReference>
<dbReference type="NCBIfam" id="TIGR00753">
    <property type="entry name" value="undec_PP_bacA"/>
    <property type="match status" value="1"/>
</dbReference>
<feature type="transmembrane region" description="Helical" evidence="14">
    <location>
        <begin position="144"/>
        <end position="163"/>
    </location>
</feature>
<dbReference type="RefSeq" id="WP_348392225.1">
    <property type="nucleotide sequence ID" value="NZ_CP134145.1"/>
</dbReference>
<evidence type="ECO:0000256" key="12">
    <source>
        <dbReference type="ARBA" id="ARBA00032932"/>
    </source>
</evidence>
<dbReference type="Pfam" id="PF02673">
    <property type="entry name" value="BacA"/>
    <property type="match status" value="1"/>
</dbReference>
<feature type="transmembrane region" description="Helical" evidence="14">
    <location>
        <begin position="217"/>
        <end position="239"/>
    </location>
</feature>
<feature type="transmembrane region" description="Helical" evidence="14">
    <location>
        <begin position="245"/>
        <end position="264"/>
    </location>
</feature>
<dbReference type="Proteomes" id="UP001258994">
    <property type="component" value="Chromosome"/>
</dbReference>
<accession>A0ABY9TWI0</accession>
<proteinExistence type="inferred from homology"/>
<feature type="transmembrane region" description="Helical" evidence="14">
    <location>
        <begin position="183"/>
        <end position="205"/>
    </location>
</feature>
<comment type="subcellular location">
    <subcellularLocation>
        <location evidence="1 14">Cell membrane</location>
        <topology evidence="1 14">Multi-pass membrane protein</topology>
    </subcellularLocation>
</comment>
<gene>
    <name evidence="14" type="primary">uppP</name>
    <name evidence="15" type="ORF">RGQ13_03770</name>
</gene>
<keyword evidence="5 14" id="KW-1003">Cell membrane</keyword>
<evidence type="ECO:0000313" key="15">
    <source>
        <dbReference type="EMBL" id="WNC73113.1"/>
    </source>
</evidence>